<dbReference type="EC" id="4.2.2.n1" evidence="2"/>
<dbReference type="EMBL" id="AUNC01000012">
    <property type="protein sequence ID" value="KEO57720.1"/>
    <property type="molecule type" value="Genomic_DNA"/>
</dbReference>
<dbReference type="CDD" id="cd14668">
    <property type="entry name" value="mlta_B"/>
    <property type="match status" value="1"/>
</dbReference>
<organism evidence="8 9">
    <name type="scientific">Thalassospira permensis NBRC 106175</name>
    <dbReference type="NCBI Taxonomy" id="1353532"/>
    <lineage>
        <taxon>Bacteria</taxon>
        <taxon>Pseudomonadati</taxon>
        <taxon>Pseudomonadota</taxon>
        <taxon>Alphaproteobacteria</taxon>
        <taxon>Rhodospirillales</taxon>
        <taxon>Thalassospiraceae</taxon>
        <taxon>Thalassospira</taxon>
    </lineage>
</organism>
<feature type="domain" description="Lytic transglycosylase MltA" evidence="7">
    <location>
        <begin position="200"/>
        <end position="357"/>
    </location>
</feature>
<evidence type="ECO:0000256" key="4">
    <source>
        <dbReference type="ARBA" id="ARBA00023316"/>
    </source>
</evidence>
<dbReference type="Gene3D" id="2.40.40.10">
    <property type="entry name" value="RlpA-like domain"/>
    <property type="match status" value="1"/>
</dbReference>
<evidence type="ECO:0000313" key="9">
    <source>
        <dbReference type="Proteomes" id="UP000027463"/>
    </source>
</evidence>
<keyword evidence="6" id="KW-1133">Transmembrane helix</keyword>
<comment type="caution">
    <text evidence="8">The sequence shown here is derived from an EMBL/GenBank/DDBJ whole genome shotgun (WGS) entry which is preliminary data.</text>
</comment>
<name>A0ABR4TPY2_9PROT</name>
<dbReference type="InterPro" id="IPR005300">
    <property type="entry name" value="MltA_B"/>
</dbReference>
<evidence type="ECO:0000313" key="8">
    <source>
        <dbReference type="EMBL" id="KEO57720.1"/>
    </source>
</evidence>
<proteinExistence type="predicted"/>
<dbReference type="Gene3D" id="2.40.240.50">
    <property type="entry name" value="Barwin-like endoglucanases"/>
    <property type="match status" value="1"/>
</dbReference>
<dbReference type="Pfam" id="PF06725">
    <property type="entry name" value="3D"/>
    <property type="match status" value="1"/>
</dbReference>
<keyword evidence="6" id="KW-0812">Transmembrane</keyword>
<keyword evidence="6" id="KW-0472">Membrane</keyword>
<dbReference type="SUPFAM" id="SSF50685">
    <property type="entry name" value="Barwin-like endoglucanases"/>
    <property type="match status" value="1"/>
</dbReference>
<dbReference type="Pfam" id="PF03562">
    <property type="entry name" value="MltA"/>
    <property type="match status" value="1"/>
</dbReference>
<sequence length="471" mass="51862">MDLMAVVGFDYRLVKHVFGQSRQIVEMGKHGSNHLAGSDRILQIAGFALKRRLVLSRLLSFIAVFIGATGALVWLFWTDIAGFVGWGEVSEKPADALTLSATDFNHLDGWQSDDMRGSLKAFQRSCAAMIKRSDDRDIGPDPRMGTVGDWRGLCETALALEPDTIRKEDARTFFQSGFKPWLVGNNDDPEGLFTGYFEPELRGNLTREGPFQTAIYLKPDDMVSIDLGAFREDLNGTTLVGRIEGKNVKPYYDRAAIENGALAGRDLELVWVDDAIDAFFLQIQGSGRVVLPDGSVLRIGYAATNGHPYFAIGRELIERGELTRETVSLQTIRQWLSDHPDQAADVMNTNASFVFFNPLKTDPDDPDAGPLGSQGVPLETGRSLALDRRFHAMGVPIWLETDDAMNADARFHRLMVAQDTGGAIRGPVRGDIFFGPGEDAALHAGHMNRKGRKFVLLPASIDPVKLAEVQP</sequence>
<gene>
    <name evidence="8" type="ORF">SMB34_03135</name>
</gene>
<dbReference type="PANTHER" id="PTHR30124:SF0">
    <property type="entry name" value="MEMBRANE-BOUND LYTIC MUREIN TRANSGLYCOSYLASE A"/>
    <property type="match status" value="1"/>
</dbReference>
<dbReference type="InterPro" id="IPR026044">
    <property type="entry name" value="MltA"/>
</dbReference>
<evidence type="ECO:0000256" key="3">
    <source>
        <dbReference type="ARBA" id="ARBA00023239"/>
    </source>
</evidence>
<protein>
    <recommendedName>
        <fullName evidence="2">peptidoglycan lytic exotransglycosylase</fullName>
        <ecNumber evidence="2">4.2.2.n1</ecNumber>
    </recommendedName>
    <alternativeName>
        <fullName evidence="5">Murein hydrolase A</fullName>
    </alternativeName>
</protein>
<evidence type="ECO:0000259" key="7">
    <source>
        <dbReference type="SMART" id="SM00925"/>
    </source>
</evidence>
<accession>A0ABR4TPY2</accession>
<keyword evidence="4" id="KW-0961">Cell wall biogenesis/degradation</keyword>
<dbReference type="SMART" id="SM00925">
    <property type="entry name" value="MltA"/>
    <property type="match status" value="1"/>
</dbReference>
<dbReference type="InterPro" id="IPR010611">
    <property type="entry name" value="3D_dom"/>
</dbReference>
<dbReference type="PANTHER" id="PTHR30124">
    <property type="entry name" value="MEMBRANE-BOUND LYTIC MUREIN TRANSGLYCOSYLASE A"/>
    <property type="match status" value="1"/>
</dbReference>
<dbReference type="CDD" id="cd14485">
    <property type="entry name" value="mltA_like_LT_A"/>
    <property type="match status" value="1"/>
</dbReference>
<evidence type="ECO:0000256" key="1">
    <source>
        <dbReference type="ARBA" id="ARBA00001420"/>
    </source>
</evidence>
<reference evidence="8 9" key="1">
    <citation type="submission" date="2013-07" db="EMBL/GenBank/DDBJ databases">
        <title>Thalassospira permensis NBRC 106175 Genome Sequencing.</title>
        <authorList>
            <person name="Lai Q."/>
            <person name="Shao Z."/>
        </authorList>
    </citation>
    <scope>NUCLEOTIDE SEQUENCE [LARGE SCALE GENOMIC DNA]</scope>
    <source>
        <strain evidence="8 9">NBRC 106175</strain>
    </source>
</reference>
<evidence type="ECO:0000256" key="5">
    <source>
        <dbReference type="ARBA" id="ARBA00030918"/>
    </source>
</evidence>
<keyword evidence="9" id="KW-1185">Reference proteome</keyword>
<dbReference type="Proteomes" id="UP000027463">
    <property type="component" value="Unassembled WGS sequence"/>
</dbReference>
<evidence type="ECO:0000256" key="2">
    <source>
        <dbReference type="ARBA" id="ARBA00012587"/>
    </source>
</evidence>
<feature type="transmembrane region" description="Helical" evidence="6">
    <location>
        <begin position="58"/>
        <end position="77"/>
    </location>
</feature>
<evidence type="ECO:0000256" key="6">
    <source>
        <dbReference type="SAM" id="Phobius"/>
    </source>
</evidence>
<dbReference type="InterPro" id="IPR036908">
    <property type="entry name" value="RlpA-like_sf"/>
</dbReference>
<comment type="catalytic activity">
    <reaction evidence="1">
        <text>Exolytic cleavage of the (1-&gt;4)-beta-glycosidic linkage between N-acetylmuramic acid (MurNAc) and N-acetylglucosamine (GlcNAc) residues in peptidoglycan, from either the reducing or the non-reducing ends of the peptidoglycan chains, with concomitant formation of a 1,6-anhydrobond in the MurNAc residue.</text>
        <dbReference type="EC" id="4.2.2.n1"/>
    </reaction>
</comment>
<keyword evidence="3" id="KW-0456">Lyase</keyword>